<gene>
    <name evidence="8" type="ORF">ILT43_17620</name>
</gene>
<proteinExistence type="inferred from homology"/>
<comment type="caution">
    <text evidence="8">The sequence shown here is derived from an EMBL/GenBank/DDBJ whole genome shotgun (WGS) entry which is preliminary data.</text>
</comment>
<evidence type="ECO:0000256" key="5">
    <source>
        <dbReference type="ARBA" id="ARBA00023002"/>
    </source>
</evidence>
<comment type="similarity">
    <text evidence="2">Belongs to the GMC oxidoreductase family.</text>
</comment>
<keyword evidence="3" id="KW-0285">Flavoprotein</keyword>
<dbReference type="PANTHER" id="PTHR42784:SF1">
    <property type="entry name" value="PYRANOSE 2-OXIDASE"/>
    <property type="match status" value="1"/>
</dbReference>
<feature type="domain" description="Glucose-methanol-choline oxidoreductase N-terminal" evidence="6">
    <location>
        <begin position="20"/>
        <end position="336"/>
    </location>
</feature>
<dbReference type="Proteomes" id="UP000763641">
    <property type="component" value="Unassembled WGS sequence"/>
</dbReference>
<dbReference type="InterPro" id="IPR051473">
    <property type="entry name" value="P2Ox-like"/>
</dbReference>
<evidence type="ECO:0000259" key="7">
    <source>
        <dbReference type="Pfam" id="PF05199"/>
    </source>
</evidence>
<dbReference type="InterPro" id="IPR000172">
    <property type="entry name" value="GMC_OxRdtase_N"/>
</dbReference>
<keyword evidence="4" id="KW-0274">FAD</keyword>
<evidence type="ECO:0000313" key="9">
    <source>
        <dbReference type="Proteomes" id="UP000763641"/>
    </source>
</evidence>
<keyword evidence="5" id="KW-0560">Oxidoreductase</keyword>
<name>A0ABS2DBA0_9SPHN</name>
<evidence type="ECO:0000313" key="8">
    <source>
        <dbReference type="EMBL" id="MBM6578205.1"/>
    </source>
</evidence>
<evidence type="ECO:0000256" key="2">
    <source>
        <dbReference type="ARBA" id="ARBA00010790"/>
    </source>
</evidence>
<comment type="cofactor">
    <cofactor evidence="1">
        <name>FAD</name>
        <dbReference type="ChEBI" id="CHEBI:57692"/>
    </cofactor>
</comment>
<dbReference type="PANTHER" id="PTHR42784">
    <property type="entry name" value="PYRANOSE 2-OXIDASE"/>
    <property type="match status" value="1"/>
</dbReference>
<evidence type="ECO:0000256" key="3">
    <source>
        <dbReference type="ARBA" id="ARBA00022630"/>
    </source>
</evidence>
<evidence type="ECO:0000256" key="4">
    <source>
        <dbReference type="ARBA" id="ARBA00022827"/>
    </source>
</evidence>
<organism evidence="8 9">
    <name type="scientific">Sphingomonas longa</name>
    <dbReference type="NCBI Taxonomy" id="2778730"/>
    <lineage>
        <taxon>Bacteria</taxon>
        <taxon>Pseudomonadati</taxon>
        <taxon>Pseudomonadota</taxon>
        <taxon>Alphaproteobacteria</taxon>
        <taxon>Sphingomonadales</taxon>
        <taxon>Sphingomonadaceae</taxon>
        <taxon>Sphingomonas</taxon>
    </lineage>
</organism>
<evidence type="ECO:0000256" key="1">
    <source>
        <dbReference type="ARBA" id="ARBA00001974"/>
    </source>
</evidence>
<reference evidence="8 9" key="1">
    <citation type="submission" date="2020-12" db="EMBL/GenBank/DDBJ databases">
        <title>Sphingomonas sp.</title>
        <authorList>
            <person name="Kim M.K."/>
        </authorList>
    </citation>
    <scope>NUCLEOTIDE SEQUENCE [LARGE SCALE GENOMIC DNA]</scope>
    <source>
        <strain evidence="8 9">BT552</strain>
    </source>
</reference>
<sequence length="557" mass="61827">MASTNRFDAIVIGSGVSGGFAAKELTEKGLRVLMLDRGVMVEHQEGYTYDGKPAYEVPARNMMPQSLMQSNYFIAKHGYVAPSNQKFYNDDKANPYDYDEGSPFYWIRPGAVGGKSLIWGRWSFRWAPEDFEANKRDGIDGVWPIGYDDVAPWYSYIEKYIGVSGSRENLPYLPDSDFQPPMPMNIAEKWVKQRLEAKFPGRKLINTRLSNMTQDKPDQNRTKCQFRNQCSNGCSFGAYFSTQAVTLPAARATGKLTLRSDAVVTNLEYDAARKKVTGVRYVDAKTGQAQVVNADLVFLCASAMASTQILMNSRAPGSDKSYFDNSGTLGRYVMDHIFRVGVRGDIPGMEDYIEYGRRPGGVYVPRFRNIGGEEGVGFKRGYGYQGSARREPAKPVGFGASMKEGMRKYGGWKFDMGAFGECLPYADNRVSLNASKLDRFGMPVMRFDVTFRDNELKMMKDARQQGEMMLREAGLLNVSSSESEHVPGDAIHEMGGARMGADPRKSVLNGWSQAHDASNLYVTDGAQMASVSCVNPSLTFMALTARAADHAVKAMRA</sequence>
<dbReference type="RefSeq" id="WP_204200297.1">
    <property type="nucleotide sequence ID" value="NZ_JAFEMC010000006.1"/>
</dbReference>
<keyword evidence="9" id="KW-1185">Reference proteome</keyword>
<dbReference type="Gene3D" id="3.50.50.60">
    <property type="entry name" value="FAD/NAD(P)-binding domain"/>
    <property type="match status" value="2"/>
</dbReference>
<dbReference type="SUPFAM" id="SSF54373">
    <property type="entry name" value="FAD-linked reductases, C-terminal domain"/>
    <property type="match status" value="1"/>
</dbReference>
<dbReference type="InterPro" id="IPR007867">
    <property type="entry name" value="GMC_OxRtase_C"/>
</dbReference>
<dbReference type="EMBL" id="JAFEMC010000006">
    <property type="protein sequence ID" value="MBM6578205.1"/>
    <property type="molecule type" value="Genomic_DNA"/>
</dbReference>
<accession>A0ABS2DBA0</accession>
<dbReference type="Pfam" id="PF05199">
    <property type="entry name" value="GMC_oxred_C"/>
    <property type="match status" value="1"/>
</dbReference>
<protein>
    <submittedName>
        <fullName evidence="8">GMC family oxidoreductase</fullName>
    </submittedName>
</protein>
<dbReference type="SUPFAM" id="SSF51905">
    <property type="entry name" value="FAD/NAD(P)-binding domain"/>
    <property type="match status" value="1"/>
</dbReference>
<feature type="domain" description="Glucose-methanol-choline oxidoreductase C-terminal" evidence="7">
    <location>
        <begin position="424"/>
        <end position="543"/>
    </location>
</feature>
<dbReference type="InterPro" id="IPR036188">
    <property type="entry name" value="FAD/NAD-bd_sf"/>
</dbReference>
<evidence type="ECO:0000259" key="6">
    <source>
        <dbReference type="Pfam" id="PF00732"/>
    </source>
</evidence>
<dbReference type="Pfam" id="PF00732">
    <property type="entry name" value="GMC_oxred_N"/>
    <property type="match status" value="1"/>
</dbReference>